<keyword evidence="1" id="KW-0863">Zinc-finger</keyword>
<proteinExistence type="predicted"/>
<reference evidence="3" key="2">
    <citation type="submission" date="2025-09" db="UniProtKB">
        <authorList>
            <consortium name="Ensembl"/>
        </authorList>
    </citation>
    <scope>IDENTIFICATION</scope>
</reference>
<reference evidence="3" key="1">
    <citation type="submission" date="2025-08" db="UniProtKB">
        <authorList>
            <consortium name="Ensembl"/>
        </authorList>
    </citation>
    <scope>IDENTIFICATION</scope>
</reference>
<dbReference type="Proteomes" id="UP001108240">
    <property type="component" value="Unplaced"/>
</dbReference>
<evidence type="ECO:0000259" key="2">
    <source>
        <dbReference type="PROSITE" id="PS50966"/>
    </source>
</evidence>
<organism evidence="3 4">
    <name type="scientific">Cyprinus carpio carpio</name>
    <dbReference type="NCBI Taxonomy" id="630221"/>
    <lineage>
        <taxon>Eukaryota</taxon>
        <taxon>Metazoa</taxon>
        <taxon>Chordata</taxon>
        <taxon>Craniata</taxon>
        <taxon>Vertebrata</taxon>
        <taxon>Euteleostomi</taxon>
        <taxon>Actinopterygii</taxon>
        <taxon>Neopterygii</taxon>
        <taxon>Teleostei</taxon>
        <taxon>Ostariophysi</taxon>
        <taxon>Cypriniformes</taxon>
        <taxon>Cyprinidae</taxon>
        <taxon>Cyprininae</taxon>
        <taxon>Cyprinus</taxon>
    </lineage>
</organism>
<dbReference type="InterPro" id="IPR048324">
    <property type="entry name" value="ZSWIM1-3_RNaseH-like"/>
</dbReference>
<dbReference type="PROSITE" id="PS50966">
    <property type="entry name" value="ZF_SWIM"/>
    <property type="match status" value="1"/>
</dbReference>
<dbReference type="Pfam" id="PF21056">
    <property type="entry name" value="ZSWIM1-3_RNaseH-like"/>
    <property type="match status" value="1"/>
</dbReference>
<evidence type="ECO:0000313" key="3">
    <source>
        <dbReference type="Ensembl" id="ENSCCRP00000119459.1"/>
    </source>
</evidence>
<evidence type="ECO:0000256" key="1">
    <source>
        <dbReference type="PROSITE-ProRule" id="PRU00325"/>
    </source>
</evidence>
<feature type="domain" description="SWIM-type" evidence="2">
    <location>
        <begin position="637"/>
        <end position="673"/>
    </location>
</feature>
<evidence type="ECO:0000313" key="4">
    <source>
        <dbReference type="Proteomes" id="UP001108240"/>
    </source>
</evidence>
<keyword evidence="1" id="KW-0479">Metal-binding</keyword>
<dbReference type="PANTHER" id="PTHR47456">
    <property type="entry name" value="PHD-TYPE DOMAIN-CONTAINING PROTEIN"/>
    <property type="match status" value="1"/>
</dbReference>
<sequence length="812" mass="93329">MTDQTKTTLDWLPACFKVLKISRTHVSGFITNKADLSTVLECHKRETLTSFVAWSDDKRKKEQGPHRLVWQVEDLSENVPLAVTNRVIHCCQHGNPRNNCKNLELSTEHEHVYSGKRKRMYIQTTKKVGCTAKLFIRYIRRFDKFSVEKGALKKRKQIIMDTLKTALQKNEAESSEIIHISLPLETAHQHHKISAESGYTRNIHPLVKKKIQEYVSLGITSVPFLKKVLRQFVNTELSPSGCVTPKSHDQCYFPASHTIQNHVHLALVAGKYSGLDQLNLEIKLKKWKEDDPTAHFFFRKCSEAQIIDIKTSSQDGDCVSEDKPTMLNTFLFVHQSQEQQRLLKRYGDMVLLDATYRTTKYALPLFLVVVRTNVGYKPVAEFICENESIIAISEALSLIKKWNDAWNPKYFMTDYCEQEYQALQLVFPHAHKYLCAFHREQAWIRWTRESKNHLSDQDRSELLGLLRSVASAHDRETCEADISKLRDSVLYKTNTAVRNYVEKRWLVIKERWCRGFSPNGFNVSVNTNNGIEAMNNSLKSFYLKILGTKTVSSLVEMIITEFIPEQLLSYAKLNYTYSSEHKVYSADVPEFLWDRPRSFVQHCLKSIEAAAHYTSQNLQEQSKGVYKVQSEQSCDWYSVDLGDKDRFPSCECRSFKSSFLPCKHFFAIFQHTDSSWYSLCPDYINSPYVTLDSEVVSGQKHLLVKEVIDKSKTVHPVAKDSLDIQCLNMDVEANGVSTAQSGLREKLKILLDLSYLCTDLELLRNATAVIGELAGKMKCSVPKEDALPLLSKKDDVKPKLRVLPTQKRKKEC</sequence>
<dbReference type="GO" id="GO:0003700">
    <property type="term" value="F:DNA-binding transcription factor activity"/>
    <property type="evidence" value="ECO:0007669"/>
    <property type="project" value="InterPro"/>
</dbReference>
<dbReference type="GO" id="GO:0008270">
    <property type="term" value="F:zinc ion binding"/>
    <property type="evidence" value="ECO:0007669"/>
    <property type="project" value="UniProtKB-KW"/>
</dbReference>
<dbReference type="AlphaFoldDB" id="A0A9J7YGS8"/>
<dbReference type="GeneTree" id="ENSGT00390000013916"/>
<keyword evidence="4" id="KW-1185">Reference proteome</keyword>
<dbReference type="Pfam" id="PF15299">
    <property type="entry name" value="ALS2CR8"/>
    <property type="match status" value="1"/>
</dbReference>
<accession>A0A9J7YGS8</accession>
<dbReference type="InterPro" id="IPR007527">
    <property type="entry name" value="Znf_SWIM"/>
</dbReference>
<protein>
    <recommendedName>
        <fullName evidence="2">SWIM-type domain-containing protein</fullName>
    </recommendedName>
</protein>
<dbReference type="InterPro" id="IPR029309">
    <property type="entry name" value="CaRF"/>
</dbReference>
<name>A0A9J7YGS8_CYPCA</name>
<dbReference type="Ensembl" id="ENSCCRT00000160615.1">
    <property type="protein sequence ID" value="ENSCCRP00000119459.1"/>
    <property type="gene ID" value="ENSCCRG00000068282.1"/>
</dbReference>
<dbReference type="OMA" id="CIADHEE"/>
<keyword evidence="1" id="KW-0862">Zinc</keyword>